<comment type="caution">
    <text evidence="2">The sequence shown here is derived from an EMBL/GenBank/DDBJ whole genome shotgun (WGS) entry which is preliminary data.</text>
</comment>
<dbReference type="InterPro" id="IPR003832">
    <property type="entry name" value="DUF212"/>
</dbReference>
<protein>
    <submittedName>
        <fullName evidence="2">Divergent PAP2 family protein</fullName>
    </submittedName>
</protein>
<sequence>MDKLLRNIPLLSAAFAFVLAQFLKPMISLVLGNGWKWRYLTTTGGMPSSHSAATAALTVSVGMTKGLASTEFAICVFLSLVIMNDAMNVRYETGKQAEVLNKWSAILSSLHANSQISPTSFKTMIGHSAIQVIAGAILGLTVGSIHTYLRVFRG</sequence>
<dbReference type="AlphaFoldDB" id="A0A9D9DYQ6"/>
<keyword evidence="1" id="KW-0812">Transmembrane</keyword>
<feature type="transmembrane region" description="Helical" evidence="1">
    <location>
        <begin position="129"/>
        <end position="149"/>
    </location>
</feature>
<proteinExistence type="predicted"/>
<gene>
    <name evidence="2" type="ORF">IAA97_03605</name>
</gene>
<evidence type="ECO:0000313" key="3">
    <source>
        <dbReference type="Proteomes" id="UP000823615"/>
    </source>
</evidence>
<dbReference type="Proteomes" id="UP000823615">
    <property type="component" value="Unassembled WGS sequence"/>
</dbReference>
<name>A0A9D9DYQ6_9SPIO</name>
<keyword evidence="1" id="KW-1133">Transmembrane helix</keyword>
<accession>A0A9D9DYQ6</accession>
<reference evidence="2" key="1">
    <citation type="submission" date="2020-10" db="EMBL/GenBank/DDBJ databases">
        <authorList>
            <person name="Gilroy R."/>
        </authorList>
    </citation>
    <scope>NUCLEOTIDE SEQUENCE</scope>
    <source>
        <strain evidence="2">7293</strain>
    </source>
</reference>
<organism evidence="2 3">
    <name type="scientific">Candidatus Ornithospirochaeta stercoripullorum</name>
    <dbReference type="NCBI Taxonomy" id="2840899"/>
    <lineage>
        <taxon>Bacteria</taxon>
        <taxon>Pseudomonadati</taxon>
        <taxon>Spirochaetota</taxon>
        <taxon>Spirochaetia</taxon>
        <taxon>Spirochaetales</taxon>
        <taxon>Spirochaetaceae</taxon>
        <taxon>Spirochaetaceae incertae sedis</taxon>
        <taxon>Candidatus Ornithospirochaeta</taxon>
    </lineage>
</organism>
<dbReference type="EMBL" id="JADIMT010000049">
    <property type="protein sequence ID" value="MBO8436046.1"/>
    <property type="molecule type" value="Genomic_DNA"/>
</dbReference>
<dbReference type="Pfam" id="PF02681">
    <property type="entry name" value="DUF212"/>
    <property type="match status" value="1"/>
</dbReference>
<dbReference type="PANTHER" id="PTHR31446">
    <property type="entry name" value="ACID PHOSPHATASE/VANADIUM-DEPENDENT HALOPEROXIDASE-RELATED PROTEIN"/>
    <property type="match status" value="1"/>
</dbReference>
<feature type="transmembrane region" description="Helical" evidence="1">
    <location>
        <begin position="56"/>
        <end position="82"/>
    </location>
</feature>
<evidence type="ECO:0000256" key="1">
    <source>
        <dbReference type="SAM" id="Phobius"/>
    </source>
</evidence>
<reference evidence="2" key="2">
    <citation type="journal article" date="2021" name="PeerJ">
        <title>Extensive microbial diversity within the chicken gut microbiome revealed by metagenomics and culture.</title>
        <authorList>
            <person name="Gilroy R."/>
            <person name="Ravi A."/>
            <person name="Getino M."/>
            <person name="Pursley I."/>
            <person name="Horton D.L."/>
            <person name="Alikhan N.F."/>
            <person name="Baker D."/>
            <person name="Gharbi K."/>
            <person name="Hall N."/>
            <person name="Watson M."/>
            <person name="Adriaenssens E.M."/>
            <person name="Foster-Nyarko E."/>
            <person name="Jarju S."/>
            <person name="Secka A."/>
            <person name="Antonio M."/>
            <person name="Oren A."/>
            <person name="Chaudhuri R.R."/>
            <person name="La Ragione R."/>
            <person name="Hildebrand F."/>
            <person name="Pallen M.J."/>
        </authorList>
    </citation>
    <scope>NUCLEOTIDE SEQUENCE</scope>
    <source>
        <strain evidence="2">7293</strain>
    </source>
</reference>
<keyword evidence="1" id="KW-0472">Membrane</keyword>
<dbReference type="PANTHER" id="PTHR31446:SF2">
    <property type="entry name" value="ACID PHOSPHATASE_VANADIUM-DEPENDENT HALOPEROXIDASE-RELATED PROTEIN"/>
    <property type="match status" value="1"/>
</dbReference>
<evidence type="ECO:0000313" key="2">
    <source>
        <dbReference type="EMBL" id="MBO8436046.1"/>
    </source>
</evidence>